<gene>
    <name evidence="2" type="ORF">DFH08DRAFT_680917</name>
</gene>
<proteinExistence type="predicted"/>
<dbReference type="AlphaFoldDB" id="A0AAD7APH6"/>
<comment type="caution">
    <text evidence="2">The sequence shown here is derived from an EMBL/GenBank/DDBJ whole genome shotgun (WGS) entry which is preliminary data.</text>
</comment>
<dbReference type="Proteomes" id="UP001218218">
    <property type="component" value="Unassembled WGS sequence"/>
</dbReference>
<sequence length="468" mass="53059">MGYLSDLPSDNTSSSSSEDEADDEGDKPPPKKRVRRKLDIPARTARLVAREHCAKALQSGLQDIEKLIASKRTAFDAGQNSLQAYRARAIQSHLQMVVRNKRKAIEASEIAAESQGFAPKWGGRMVQTWVGYWLKNRELPASVRRKHGKVFSLLDDPNICAELRSYVRSNKWAMDPAKLAEFSKDNLVSAAADKYLQHLVNTEMPAGLKKYMDVKLFPRLHLKAGRGISLATAKRWLHREGFRYTEHKNWVLEGEHALKKKGQGRGMHQSDVIMLTIGWLIEASQSLEYGKSYDGFWTGEMFVEQIIEKIIPAFERAHGPGFQLLLVVDNSQGHAAYAIDALLVQRMNMNPGGKQALMRPGWFMKNGVKVAQPMLNFIEFFWGAVKKYLRDNCDYTFVTLKKNLPNALASVQLSTIRKWEHHMVQWMDTYRLGLGAKDAQLQVRAGSSRKTYTSHRRVNLTVACTLDQ</sequence>
<keyword evidence="3" id="KW-1185">Reference proteome</keyword>
<feature type="compositionally biased region" description="Low complexity" evidence="1">
    <location>
        <begin position="1"/>
        <end position="16"/>
    </location>
</feature>
<dbReference type="EMBL" id="JARIHO010000003">
    <property type="protein sequence ID" value="KAJ7364501.1"/>
    <property type="molecule type" value="Genomic_DNA"/>
</dbReference>
<dbReference type="PANTHER" id="PTHR35871:SF1">
    <property type="entry name" value="CXC1-LIKE CYSTEINE CLUSTER ASSOCIATED WITH KDZ TRANSPOSASES DOMAIN-CONTAINING PROTEIN"/>
    <property type="match status" value="1"/>
</dbReference>
<protein>
    <submittedName>
        <fullName evidence="2">Uncharacterized protein</fullName>
    </submittedName>
</protein>
<dbReference type="PANTHER" id="PTHR35871">
    <property type="entry name" value="EXPRESSED PROTEIN"/>
    <property type="match status" value="1"/>
</dbReference>
<name>A0AAD7APH6_9AGAR</name>
<feature type="region of interest" description="Disordered" evidence="1">
    <location>
        <begin position="1"/>
        <end position="39"/>
    </location>
</feature>
<dbReference type="InterPro" id="IPR036397">
    <property type="entry name" value="RNaseH_sf"/>
</dbReference>
<organism evidence="2 3">
    <name type="scientific">Mycena albidolilacea</name>
    <dbReference type="NCBI Taxonomy" id="1033008"/>
    <lineage>
        <taxon>Eukaryota</taxon>
        <taxon>Fungi</taxon>
        <taxon>Dikarya</taxon>
        <taxon>Basidiomycota</taxon>
        <taxon>Agaricomycotina</taxon>
        <taxon>Agaricomycetes</taxon>
        <taxon>Agaricomycetidae</taxon>
        <taxon>Agaricales</taxon>
        <taxon>Marasmiineae</taxon>
        <taxon>Mycenaceae</taxon>
        <taxon>Mycena</taxon>
    </lineage>
</organism>
<reference evidence="2" key="1">
    <citation type="submission" date="2023-03" db="EMBL/GenBank/DDBJ databases">
        <title>Massive genome expansion in bonnet fungi (Mycena s.s.) driven by repeated elements and novel gene families across ecological guilds.</title>
        <authorList>
            <consortium name="Lawrence Berkeley National Laboratory"/>
            <person name="Harder C.B."/>
            <person name="Miyauchi S."/>
            <person name="Viragh M."/>
            <person name="Kuo A."/>
            <person name="Thoen E."/>
            <person name="Andreopoulos B."/>
            <person name="Lu D."/>
            <person name="Skrede I."/>
            <person name="Drula E."/>
            <person name="Henrissat B."/>
            <person name="Morin E."/>
            <person name="Kohler A."/>
            <person name="Barry K."/>
            <person name="LaButti K."/>
            <person name="Morin E."/>
            <person name="Salamov A."/>
            <person name="Lipzen A."/>
            <person name="Mereny Z."/>
            <person name="Hegedus B."/>
            <person name="Baldrian P."/>
            <person name="Stursova M."/>
            <person name="Weitz H."/>
            <person name="Taylor A."/>
            <person name="Grigoriev I.V."/>
            <person name="Nagy L.G."/>
            <person name="Martin F."/>
            <person name="Kauserud H."/>
        </authorList>
    </citation>
    <scope>NUCLEOTIDE SEQUENCE</scope>
    <source>
        <strain evidence="2">CBHHK002</strain>
    </source>
</reference>
<dbReference type="GO" id="GO:0003676">
    <property type="term" value="F:nucleic acid binding"/>
    <property type="evidence" value="ECO:0007669"/>
    <property type="project" value="InterPro"/>
</dbReference>
<evidence type="ECO:0000256" key="1">
    <source>
        <dbReference type="SAM" id="MobiDB-lite"/>
    </source>
</evidence>
<accession>A0AAD7APH6</accession>
<evidence type="ECO:0000313" key="3">
    <source>
        <dbReference type="Proteomes" id="UP001218218"/>
    </source>
</evidence>
<evidence type="ECO:0000313" key="2">
    <source>
        <dbReference type="EMBL" id="KAJ7364501.1"/>
    </source>
</evidence>
<dbReference type="Gene3D" id="3.30.420.10">
    <property type="entry name" value="Ribonuclease H-like superfamily/Ribonuclease H"/>
    <property type="match status" value="1"/>
</dbReference>